<dbReference type="InterPro" id="IPR058625">
    <property type="entry name" value="MdtA-like_BSH"/>
</dbReference>
<feature type="coiled-coil region" evidence="5">
    <location>
        <begin position="127"/>
        <end position="178"/>
    </location>
</feature>
<keyword evidence="5" id="KW-0175">Coiled coil</keyword>
<protein>
    <submittedName>
        <fullName evidence="10">Secretion protein HlyD</fullName>
    </submittedName>
</protein>
<dbReference type="PANTHER" id="PTHR30386:SF26">
    <property type="entry name" value="TRANSPORT PROTEIN COMB"/>
    <property type="match status" value="1"/>
</dbReference>
<dbReference type="InterPro" id="IPR058634">
    <property type="entry name" value="AaeA-lik-b-barrel"/>
</dbReference>
<reference evidence="9 11" key="1">
    <citation type="submission" date="2016-02" db="EMBL/GenBank/DDBJ databases">
        <authorList>
            <person name="Nicholson A.C."/>
            <person name="Humrighouse B.W."/>
            <person name="Loparev V."/>
            <person name="Emery B."/>
            <person name="Graziano J."/>
            <person name="McQuiston J.R."/>
        </authorList>
    </citation>
    <scope>NUCLEOTIDE SEQUENCE [LARGE SCALE GENOMIC DNA]</scope>
    <source>
        <strain evidence="9 11">E6809</strain>
    </source>
</reference>
<dbReference type="GO" id="GO:0055085">
    <property type="term" value="P:transmembrane transport"/>
    <property type="evidence" value="ECO:0007669"/>
    <property type="project" value="InterPro"/>
</dbReference>
<dbReference type="AlphaFoldDB" id="A0A1T3H343"/>
<feature type="domain" description="Multidrug resistance protein MdtA-like barrel-sandwich hybrid" evidence="7">
    <location>
        <begin position="55"/>
        <end position="249"/>
    </location>
</feature>
<evidence type="ECO:0000259" key="7">
    <source>
        <dbReference type="Pfam" id="PF25917"/>
    </source>
</evidence>
<dbReference type="GO" id="GO:0016020">
    <property type="term" value="C:membrane"/>
    <property type="evidence" value="ECO:0007669"/>
    <property type="project" value="UniProtKB-SubCell"/>
</dbReference>
<dbReference type="Proteomes" id="UP000189738">
    <property type="component" value="Chromosome"/>
</dbReference>
<evidence type="ECO:0000256" key="6">
    <source>
        <dbReference type="SAM" id="Phobius"/>
    </source>
</evidence>
<feature type="transmembrane region" description="Helical" evidence="6">
    <location>
        <begin position="12"/>
        <end position="31"/>
    </location>
</feature>
<gene>
    <name evidence="9" type="ORF">AYC66_18640</name>
    <name evidence="10" type="ORF">BAY09_07270</name>
</gene>
<organism evidence="10">
    <name type="scientific">Elizabethkingia anophelis</name>
    <dbReference type="NCBI Taxonomy" id="1117645"/>
    <lineage>
        <taxon>Bacteria</taxon>
        <taxon>Pseudomonadati</taxon>
        <taxon>Bacteroidota</taxon>
        <taxon>Flavobacteriia</taxon>
        <taxon>Flavobacteriales</taxon>
        <taxon>Weeksellaceae</taxon>
        <taxon>Elizabethkingia</taxon>
    </lineage>
</organism>
<dbReference type="SUPFAM" id="SSF111369">
    <property type="entry name" value="HlyD-like secretion proteins"/>
    <property type="match status" value="3"/>
</dbReference>
<dbReference type="Gene3D" id="2.40.30.170">
    <property type="match status" value="1"/>
</dbReference>
<evidence type="ECO:0000313" key="11">
    <source>
        <dbReference type="Proteomes" id="UP000189738"/>
    </source>
</evidence>
<evidence type="ECO:0000256" key="4">
    <source>
        <dbReference type="ARBA" id="ARBA00023136"/>
    </source>
</evidence>
<dbReference type="Gene3D" id="1.10.287.470">
    <property type="entry name" value="Helix hairpin bin"/>
    <property type="match status" value="1"/>
</dbReference>
<keyword evidence="3 6" id="KW-1133">Transmembrane helix</keyword>
<dbReference type="Gene3D" id="2.40.50.100">
    <property type="match status" value="1"/>
</dbReference>
<dbReference type="EMBL" id="MAHS01000013">
    <property type="protein sequence ID" value="OPB47443.1"/>
    <property type="molecule type" value="Genomic_DNA"/>
</dbReference>
<evidence type="ECO:0000256" key="1">
    <source>
        <dbReference type="ARBA" id="ARBA00004167"/>
    </source>
</evidence>
<evidence type="ECO:0000259" key="8">
    <source>
        <dbReference type="Pfam" id="PF25963"/>
    </source>
</evidence>
<keyword evidence="2 6" id="KW-0812">Transmembrane</keyword>
<comment type="subcellular location">
    <subcellularLocation>
        <location evidence="1">Membrane</location>
        <topology evidence="1">Single-pass membrane protein</topology>
    </subcellularLocation>
</comment>
<evidence type="ECO:0000256" key="5">
    <source>
        <dbReference type="SAM" id="Coils"/>
    </source>
</evidence>
<dbReference type="Pfam" id="PF25917">
    <property type="entry name" value="BSH_RND"/>
    <property type="match status" value="1"/>
</dbReference>
<evidence type="ECO:0000313" key="10">
    <source>
        <dbReference type="EMBL" id="OPB47443.1"/>
    </source>
</evidence>
<dbReference type="EMBL" id="CP014339">
    <property type="protein sequence ID" value="AQX52573.1"/>
    <property type="molecule type" value="Genomic_DNA"/>
</dbReference>
<dbReference type="RefSeq" id="WP_164474838.1">
    <property type="nucleotide sequence ID" value="NZ_CP014339.1"/>
</dbReference>
<keyword evidence="4 6" id="KW-0472">Membrane</keyword>
<evidence type="ECO:0000256" key="3">
    <source>
        <dbReference type="ARBA" id="ARBA00022989"/>
    </source>
</evidence>
<proteinExistence type="predicted"/>
<evidence type="ECO:0000256" key="2">
    <source>
        <dbReference type="ARBA" id="ARBA00022692"/>
    </source>
</evidence>
<name>A0A1T3H343_9FLAO</name>
<dbReference type="PANTHER" id="PTHR30386">
    <property type="entry name" value="MEMBRANE FUSION SUBUNIT OF EMRAB-TOLC MULTIDRUG EFFLUX PUMP"/>
    <property type="match status" value="1"/>
</dbReference>
<evidence type="ECO:0000313" key="9">
    <source>
        <dbReference type="EMBL" id="AQX52573.1"/>
    </source>
</evidence>
<reference evidence="10" key="2">
    <citation type="submission" date="2016-06" db="EMBL/GenBank/DDBJ databases">
        <authorList>
            <person name="Nicholson A.C."/>
        </authorList>
    </citation>
    <scope>NUCLEOTIDE SEQUENCE [LARGE SCALE GENOMIC DNA]</scope>
    <source>
        <strain evidence="10">E6809</strain>
    </source>
</reference>
<feature type="domain" description="p-hydroxybenzoic acid efflux pump subunit AaeA-like beta-barrel" evidence="8">
    <location>
        <begin position="253"/>
        <end position="345"/>
    </location>
</feature>
<dbReference type="InterPro" id="IPR050739">
    <property type="entry name" value="MFP"/>
</dbReference>
<dbReference type="Pfam" id="PF25963">
    <property type="entry name" value="Beta-barrel_AAEA"/>
    <property type="match status" value="1"/>
</dbReference>
<accession>A0A1T3H343</accession>
<sequence>MNIETTQTKQKKYTVPAILLVVIIAGSIFGIKQYTYYQSHEDTDDAQVDGDLSAVVARVGGYINTINFEDNQRVTKGQTLVTLEDQEYRIKLEQALAAQKTAGAKIGVSETQVSATHAASLGYKARIEEAKARLWQANQDYDRYAALARSGSVPQQTFDKAKAERDIAKAAYISAEEQYKTAVAQTGNTRSELNVTHTATNQQQTDVDYAKLLLSYTNIKAPVSGIVTKRRVQMGQLLQAGQTLFAVVDEKNLYVTANFKETQMQHIRPGQKAKIIVDAYPDEPIDGVVHNYAGTTGAKMSLLPPDNATGNFVKVVQRIPVKIKINASAQLLKKIRPGMNVEVSVVTK</sequence>